<reference evidence="2 3" key="1">
    <citation type="submission" date="2020-08" db="EMBL/GenBank/DDBJ databases">
        <title>Genomic Encyclopedia of Type Strains, Phase IV (KMG-IV): sequencing the most valuable type-strain genomes for metagenomic binning, comparative biology and taxonomic classification.</title>
        <authorList>
            <person name="Goeker M."/>
        </authorList>
    </citation>
    <scope>NUCLEOTIDE SEQUENCE [LARGE SCALE GENOMIC DNA]</scope>
    <source>
        <strain evidence="2 3">DSM 28101</strain>
    </source>
</reference>
<accession>A0A7W6P8W4</accession>
<dbReference type="CDD" id="cd06532">
    <property type="entry name" value="Glyco_transf_25"/>
    <property type="match status" value="1"/>
</dbReference>
<dbReference type="Proteomes" id="UP000530571">
    <property type="component" value="Unassembled WGS sequence"/>
</dbReference>
<gene>
    <name evidence="2" type="ORF">GGR30_001575</name>
</gene>
<dbReference type="Pfam" id="PF01755">
    <property type="entry name" value="Glyco_transf_25"/>
    <property type="match status" value="1"/>
</dbReference>
<keyword evidence="2" id="KW-0808">Transferase</keyword>
<feature type="domain" description="Glycosyl transferase family 25" evidence="1">
    <location>
        <begin position="3"/>
        <end position="176"/>
    </location>
</feature>
<dbReference type="AlphaFoldDB" id="A0A7W6P8W4"/>
<protein>
    <submittedName>
        <fullName evidence="2">Glycosyl transferase family 25</fullName>
    </submittedName>
</protein>
<keyword evidence="3" id="KW-1185">Reference proteome</keyword>
<proteinExistence type="predicted"/>
<sequence>MLTFVINLDRYADRLARIERLMSARQIVFTRLAATDGRSLSEERIAALSAFPAPFSREVTAAETGCYLSHIRAWKALLESDAPFAAVFEDDIEISASARAVLDELAGWLPADVDIVKLETSMKPVELSRQTEAVIGDHALRKLISCHIGGAGYVITRRGAEKMLARSERLLVPVDAALFDPRARIRNDLSVLQLVPALCVQSRYVQGGAGAEDITTSIEKRGKRKSYGRSAREIVLNRINDRVDVITRKVAAVIARRRSAVVDYRP</sequence>
<dbReference type="EMBL" id="JACIDZ010000004">
    <property type="protein sequence ID" value="MBB4121657.1"/>
    <property type="molecule type" value="Genomic_DNA"/>
</dbReference>
<comment type="caution">
    <text evidence="2">The sequence shown here is derived from an EMBL/GenBank/DDBJ whole genome shotgun (WGS) entry which is preliminary data.</text>
</comment>
<dbReference type="RefSeq" id="WP_183484433.1">
    <property type="nucleotide sequence ID" value="NZ_JACIDZ010000004.1"/>
</dbReference>
<evidence type="ECO:0000313" key="2">
    <source>
        <dbReference type="EMBL" id="MBB4121657.1"/>
    </source>
</evidence>
<dbReference type="InterPro" id="IPR002654">
    <property type="entry name" value="Glyco_trans_25"/>
</dbReference>
<name>A0A7W6P8W4_9HYPH</name>
<dbReference type="GO" id="GO:0016740">
    <property type="term" value="F:transferase activity"/>
    <property type="evidence" value="ECO:0007669"/>
    <property type="project" value="UniProtKB-KW"/>
</dbReference>
<organism evidence="2 3">
    <name type="scientific">Martelella radicis</name>
    <dbReference type="NCBI Taxonomy" id="1397476"/>
    <lineage>
        <taxon>Bacteria</taxon>
        <taxon>Pseudomonadati</taxon>
        <taxon>Pseudomonadota</taxon>
        <taxon>Alphaproteobacteria</taxon>
        <taxon>Hyphomicrobiales</taxon>
        <taxon>Aurantimonadaceae</taxon>
        <taxon>Martelella</taxon>
    </lineage>
</organism>
<evidence type="ECO:0000259" key="1">
    <source>
        <dbReference type="Pfam" id="PF01755"/>
    </source>
</evidence>
<evidence type="ECO:0000313" key="3">
    <source>
        <dbReference type="Proteomes" id="UP000530571"/>
    </source>
</evidence>